<feature type="compositionally biased region" description="Polar residues" evidence="1">
    <location>
        <begin position="1"/>
        <end position="20"/>
    </location>
</feature>
<comment type="caution">
    <text evidence="2">The sequence shown here is derived from an EMBL/GenBank/DDBJ whole genome shotgun (WGS) entry which is preliminary data.</text>
</comment>
<reference evidence="2" key="2">
    <citation type="journal article" date="2022" name="Microbiol. Resour. Announc.">
        <title>Metagenome Sequencing to Explore Phylogenomics of Terrestrial Cyanobacteria.</title>
        <authorList>
            <person name="Ward R.D."/>
            <person name="Stajich J.E."/>
            <person name="Johansen J.R."/>
            <person name="Huntemann M."/>
            <person name="Clum A."/>
            <person name="Foster B."/>
            <person name="Foster B."/>
            <person name="Roux S."/>
            <person name="Palaniappan K."/>
            <person name="Varghese N."/>
            <person name="Mukherjee S."/>
            <person name="Reddy T.B.K."/>
            <person name="Daum C."/>
            <person name="Copeland A."/>
            <person name="Chen I.A."/>
            <person name="Ivanova N.N."/>
            <person name="Kyrpides N.C."/>
            <person name="Shapiro N."/>
            <person name="Eloe-Fadrosh E.A."/>
            <person name="Pietrasiak N."/>
        </authorList>
    </citation>
    <scope>NUCLEOTIDE SEQUENCE</scope>
    <source>
        <strain evidence="2">GSE-TBD4-15B</strain>
    </source>
</reference>
<organism evidence="2 3">
    <name type="scientific">Pegethrix bostrychoides GSE-TBD4-15B</name>
    <dbReference type="NCBI Taxonomy" id="2839662"/>
    <lineage>
        <taxon>Bacteria</taxon>
        <taxon>Bacillati</taxon>
        <taxon>Cyanobacteriota</taxon>
        <taxon>Cyanophyceae</taxon>
        <taxon>Oculatellales</taxon>
        <taxon>Oculatellaceae</taxon>
        <taxon>Pegethrix</taxon>
    </lineage>
</organism>
<evidence type="ECO:0000256" key="1">
    <source>
        <dbReference type="SAM" id="MobiDB-lite"/>
    </source>
</evidence>
<accession>A0A951U6B8</accession>
<evidence type="ECO:0000313" key="3">
    <source>
        <dbReference type="Proteomes" id="UP000707356"/>
    </source>
</evidence>
<gene>
    <name evidence="2" type="ORF">KME07_18775</name>
</gene>
<feature type="region of interest" description="Disordered" evidence="1">
    <location>
        <begin position="1"/>
        <end position="31"/>
    </location>
</feature>
<dbReference type="EMBL" id="JAHHHV010000077">
    <property type="protein sequence ID" value="MBW4467475.1"/>
    <property type="molecule type" value="Genomic_DNA"/>
</dbReference>
<reference evidence="2" key="1">
    <citation type="submission" date="2021-05" db="EMBL/GenBank/DDBJ databases">
        <authorList>
            <person name="Pietrasiak N."/>
            <person name="Ward R."/>
            <person name="Stajich J.E."/>
            <person name="Kurbessoian T."/>
        </authorList>
    </citation>
    <scope>NUCLEOTIDE SEQUENCE</scope>
    <source>
        <strain evidence="2">GSE-TBD4-15B</strain>
    </source>
</reference>
<dbReference type="Proteomes" id="UP000707356">
    <property type="component" value="Unassembled WGS sequence"/>
</dbReference>
<name>A0A951U6B8_9CYAN</name>
<evidence type="ECO:0000313" key="2">
    <source>
        <dbReference type="EMBL" id="MBW4467475.1"/>
    </source>
</evidence>
<protein>
    <submittedName>
        <fullName evidence="2">Uncharacterized protein</fullName>
    </submittedName>
</protein>
<dbReference type="AlphaFoldDB" id="A0A951U6B8"/>
<proteinExistence type="predicted"/>
<sequence length="114" mass="12856">MKQETETINSELSESAGSHQQRSDHADNETAITPEVCEEKIRISVGFCRSSLKIVTFLYSDAAIVLSPICRSRSMPANFRILADTDLQMHPEEQNARFSAELTSVARVIKFYLF</sequence>